<accession>A0A069PW45</accession>
<dbReference type="SUPFAM" id="SSF82771">
    <property type="entry name" value="GIY-YIG endonuclease"/>
    <property type="match status" value="1"/>
</dbReference>
<evidence type="ECO:0000313" key="1">
    <source>
        <dbReference type="EMBL" id="KDR41576.1"/>
    </source>
</evidence>
<evidence type="ECO:0000313" key="2">
    <source>
        <dbReference type="Proteomes" id="UP000027466"/>
    </source>
</evidence>
<comment type="caution">
    <text evidence="1">The sequence shown here is derived from an EMBL/GenBank/DDBJ whole genome shotgun (WGS) entry which is preliminary data.</text>
</comment>
<keyword evidence="2" id="KW-1185">Reference proteome</keyword>
<name>A0A069PW45_9BURK</name>
<gene>
    <name evidence="1" type="ORF">BG61_16580</name>
</gene>
<evidence type="ECO:0008006" key="3">
    <source>
        <dbReference type="Google" id="ProtNLM"/>
    </source>
</evidence>
<dbReference type="InterPro" id="IPR035901">
    <property type="entry name" value="GIY-YIG_endonuc_sf"/>
</dbReference>
<organism evidence="1 2">
    <name type="scientific">Caballeronia glathei</name>
    <dbReference type="NCBI Taxonomy" id="60547"/>
    <lineage>
        <taxon>Bacteria</taxon>
        <taxon>Pseudomonadati</taxon>
        <taxon>Pseudomonadota</taxon>
        <taxon>Betaproteobacteria</taxon>
        <taxon>Burkholderiales</taxon>
        <taxon>Burkholderiaceae</taxon>
        <taxon>Caballeronia</taxon>
    </lineage>
</organism>
<reference evidence="1 2" key="1">
    <citation type="submission" date="2014-03" db="EMBL/GenBank/DDBJ databases">
        <title>Draft Genome Sequences of Four Burkholderia Strains.</title>
        <authorList>
            <person name="Liu X.Y."/>
            <person name="Li C.X."/>
            <person name="Xu J.H."/>
        </authorList>
    </citation>
    <scope>NUCLEOTIDE SEQUENCE [LARGE SCALE GENOMIC DNA]</scope>
    <source>
        <strain evidence="1 2">DSM 50014</strain>
    </source>
</reference>
<dbReference type="RefSeq" id="WP_035939489.1">
    <property type="nucleotide sequence ID" value="NZ_CADFFX010000001.1"/>
</dbReference>
<dbReference type="STRING" id="60547.GCA_000751215_06385"/>
<protein>
    <recommendedName>
        <fullName evidence="3">GIY-YIG domain-containing protein</fullName>
    </recommendedName>
</protein>
<dbReference type="Proteomes" id="UP000027466">
    <property type="component" value="Unassembled WGS sequence"/>
</dbReference>
<dbReference type="EMBL" id="JFHC01000026">
    <property type="protein sequence ID" value="KDR41576.1"/>
    <property type="molecule type" value="Genomic_DNA"/>
</dbReference>
<proteinExistence type="predicted"/>
<dbReference type="AlphaFoldDB" id="A0A069PW45"/>
<sequence>MAIPLHTFEPTGDPIVDDFNFFRVGANDFSYDGWFTANAHVLLHTGEEIIRDAEPYTRGDGPNCWGIYVLISNNEIAYVGRAMRIYERLMAHQRSGKVFDRYWCVGGIPYDWLGSVEDHYVRRLKPYLNAMKTSGNIILERIAKKALSEAA</sequence>